<accession>A0A839S6H6</accession>
<proteinExistence type="predicted"/>
<dbReference type="Pfam" id="PF01614">
    <property type="entry name" value="IclR_C"/>
    <property type="match status" value="1"/>
</dbReference>
<keyword evidence="3 10" id="KW-0238">DNA-binding</keyword>
<dbReference type="AlphaFoldDB" id="A0A839S6H6"/>
<keyword evidence="11" id="KW-1185">Reference proteome</keyword>
<dbReference type="GO" id="GO:0003677">
    <property type="term" value="F:DNA binding"/>
    <property type="evidence" value="ECO:0007669"/>
    <property type="project" value="UniProtKB-KW"/>
</dbReference>
<dbReference type="InterPro" id="IPR050707">
    <property type="entry name" value="HTH_MetabolicPath_Reg"/>
</dbReference>
<evidence type="ECO:0000256" key="7">
    <source>
        <dbReference type="SAM" id="MobiDB-lite"/>
    </source>
</evidence>
<dbReference type="InterPro" id="IPR029016">
    <property type="entry name" value="GAF-like_dom_sf"/>
</dbReference>
<dbReference type="EMBL" id="JACHWU010000003">
    <property type="protein sequence ID" value="MBB3052277.1"/>
    <property type="molecule type" value="Genomic_DNA"/>
</dbReference>
<dbReference type="PANTHER" id="PTHR30136">
    <property type="entry name" value="HELIX-TURN-HELIX TRANSCRIPTIONAL REGULATOR, ICLR FAMILY"/>
    <property type="match status" value="1"/>
</dbReference>
<keyword evidence="2" id="KW-0805">Transcription regulation</keyword>
<feature type="region of interest" description="Disordered" evidence="7">
    <location>
        <begin position="1"/>
        <end position="58"/>
    </location>
</feature>
<evidence type="ECO:0000259" key="8">
    <source>
        <dbReference type="PROSITE" id="PS51077"/>
    </source>
</evidence>
<dbReference type="Pfam" id="PF09339">
    <property type="entry name" value="HTH_IclR"/>
    <property type="match status" value="1"/>
</dbReference>
<name>A0A839S6H6_9PSEU</name>
<protein>
    <recommendedName>
        <fullName evidence="6">Glycerol operon regulatory protein</fullName>
    </recommendedName>
</protein>
<dbReference type="InterPro" id="IPR005471">
    <property type="entry name" value="Tscrpt_reg_IclR_N"/>
</dbReference>
<comment type="function">
    <text evidence="5">May be an activator protein for the gylABX operon.</text>
</comment>
<evidence type="ECO:0000259" key="9">
    <source>
        <dbReference type="PROSITE" id="PS51078"/>
    </source>
</evidence>
<dbReference type="InterPro" id="IPR036390">
    <property type="entry name" value="WH_DNA-bd_sf"/>
</dbReference>
<dbReference type="PANTHER" id="PTHR30136:SF24">
    <property type="entry name" value="HTH-TYPE TRANSCRIPTIONAL REPRESSOR ALLR"/>
    <property type="match status" value="1"/>
</dbReference>
<evidence type="ECO:0000313" key="10">
    <source>
        <dbReference type="EMBL" id="MBB3052277.1"/>
    </source>
</evidence>
<evidence type="ECO:0000313" key="11">
    <source>
        <dbReference type="Proteomes" id="UP000550714"/>
    </source>
</evidence>
<organism evidence="10 11">
    <name type="scientific">Prauserella isguenensis</name>
    <dbReference type="NCBI Taxonomy" id="1470180"/>
    <lineage>
        <taxon>Bacteria</taxon>
        <taxon>Bacillati</taxon>
        <taxon>Actinomycetota</taxon>
        <taxon>Actinomycetes</taxon>
        <taxon>Pseudonocardiales</taxon>
        <taxon>Pseudonocardiaceae</taxon>
        <taxon>Prauserella</taxon>
    </lineage>
</organism>
<dbReference type="Gene3D" id="3.30.450.40">
    <property type="match status" value="1"/>
</dbReference>
<feature type="domain" description="HTH iclR-type" evidence="8">
    <location>
        <begin position="56"/>
        <end position="117"/>
    </location>
</feature>
<gene>
    <name evidence="10" type="ORF">FHS23_003306</name>
</gene>
<feature type="compositionally biased region" description="Basic and acidic residues" evidence="7">
    <location>
        <begin position="34"/>
        <end position="53"/>
    </location>
</feature>
<evidence type="ECO:0000256" key="3">
    <source>
        <dbReference type="ARBA" id="ARBA00023125"/>
    </source>
</evidence>
<dbReference type="InterPro" id="IPR036388">
    <property type="entry name" value="WH-like_DNA-bd_sf"/>
</dbReference>
<dbReference type="GO" id="GO:0006071">
    <property type="term" value="P:glycerol metabolic process"/>
    <property type="evidence" value="ECO:0007669"/>
    <property type="project" value="UniProtKB-KW"/>
</dbReference>
<dbReference type="PROSITE" id="PS51077">
    <property type="entry name" value="HTH_ICLR"/>
    <property type="match status" value="1"/>
</dbReference>
<keyword evidence="1" id="KW-0319">Glycerol metabolism</keyword>
<reference evidence="10 11" key="1">
    <citation type="submission" date="2020-08" db="EMBL/GenBank/DDBJ databases">
        <title>Genomic Encyclopedia of Type Strains, Phase III (KMG-III): the genomes of soil and plant-associated and newly described type strains.</title>
        <authorList>
            <person name="Whitman W."/>
        </authorList>
    </citation>
    <scope>NUCLEOTIDE SEQUENCE [LARGE SCALE GENOMIC DNA]</scope>
    <source>
        <strain evidence="10 11">CECT 8577</strain>
    </source>
</reference>
<dbReference type="InterPro" id="IPR014757">
    <property type="entry name" value="Tscrpt_reg_IclR_C"/>
</dbReference>
<dbReference type="GO" id="GO:0045892">
    <property type="term" value="P:negative regulation of DNA-templated transcription"/>
    <property type="evidence" value="ECO:0007669"/>
    <property type="project" value="TreeGrafter"/>
</dbReference>
<comment type="caution">
    <text evidence="10">The sequence shown here is derived from an EMBL/GenBank/DDBJ whole genome shotgun (WGS) entry which is preliminary data.</text>
</comment>
<dbReference type="Proteomes" id="UP000550714">
    <property type="component" value="Unassembled WGS sequence"/>
</dbReference>
<sequence>MRNSDAASPAARNSHGIPQGIGGPAGAGLTPEPAPEHGPAEDTAERATADEPRSPVQSVDRAVSILEHLAKDGEAGITEIADELGVHKSTASRLVSALEMRNLVEQVSDRGKYQIGLGIVRLAGAATGRMDLAKLGNQTCQGLADSLGETVNIAVADGGIAINISQAVGSASITAQNWTGRRTPLHATSSGKVLLAYMPPAQRREMLRDRLEEYTPRTTTAPDELTAELSRIADDGFAACFEEFELGLHAVAVPIHGDGGSVIAAMSASGPSYRLSRQRIRQIIGPMRDAAMELSGQLGHFPT</sequence>
<evidence type="ECO:0000256" key="1">
    <source>
        <dbReference type="ARBA" id="ARBA00022798"/>
    </source>
</evidence>
<keyword evidence="4" id="KW-0804">Transcription</keyword>
<dbReference type="GO" id="GO:0003700">
    <property type="term" value="F:DNA-binding transcription factor activity"/>
    <property type="evidence" value="ECO:0007669"/>
    <property type="project" value="TreeGrafter"/>
</dbReference>
<dbReference type="FunFam" id="1.10.10.10:FF:000056">
    <property type="entry name" value="IclR family transcriptional regulator"/>
    <property type="match status" value="1"/>
</dbReference>
<dbReference type="SUPFAM" id="SSF55781">
    <property type="entry name" value="GAF domain-like"/>
    <property type="match status" value="1"/>
</dbReference>
<evidence type="ECO:0000256" key="4">
    <source>
        <dbReference type="ARBA" id="ARBA00023163"/>
    </source>
</evidence>
<dbReference type="SMART" id="SM00346">
    <property type="entry name" value="HTH_ICLR"/>
    <property type="match status" value="1"/>
</dbReference>
<dbReference type="Gene3D" id="1.10.10.10">
    <property type="entry name" value="Winged helix-like DNA-binding domain superfamily/Winged helix DNA-binding domain"/>
    <property type="match status" value="1"/>
</dbReference>
<dbReference type="PROSITE" id="PS51078">
    <property type="entry name" value="ICLR_ED"/>
    <property type="match status" value="1"/>
</dbReference>
<evidence type="ECO:0000256" key="2">
    <source>
        <dbReference type="ARBA" id="ARBA00023015"/>
    </source>
</evidence>
<dbReference type="SUPFAM" id="SSF46785">
    <property type="entry name" value="Winged helix' DNA-binding domain"/>
    <property type="match status" value="1"/>
</dbReference>
<feature type="domain" description="IclR-ED" evidence="9">
    <location>
        <begin position="118"/>
        <end position="300"/>
    </location>
</feature>
<evidence type="ECO:0000256" key="5">
    <source>
        <dbReference type="ARBA" id="ARBA00058938"/>
    </source>
</evidence>
<evidence type="ECO:0000256" key="6">
    <source>
        <dbReference type="ARBA" id="ARBA00070406"/>
    </source>
</evidence>